<keyword evidence="3" id="KW-1003">Cell membrane</keyword>
<dbReference type="InterPro" id="IPR000515">
    <property type="entry name" value="MetI-like"/>
</dbReference>
<protein>
    <submittedName>
        <fullName evidence="10">Carbohydrate ABC transporter permease</fullName>
    </submittedName>
</protein>
<evidence type="ECO:0000256" key="8">
    <source>
        <dbReference type="SAM" id="Phobius"/>
    </source>
</evidence>
<name>A0ABS3U213_9ACTN</name>
<evidence type="ECO:0000313" key="10">
    <source>
        <dbReference type="EMBL" id="MBO3731793.1"/>
    </source>
</evidence>
<feature type="domain" description="ABC transmembrane type-1" evidence="9">
    <location>
        <begin position="98"/>
        <end position="206"/>
    </location>
</feature>
<dbReference type="SUPFAM" id="SSF161098">
    <property type="entry name" value="MetI-like"/>
    <property type="match status" value="1"/>
</dbReference>
<organism evidence="10 11">
    <name type="scientific">Glycomyces niveus</name>
    <dbReference type="NCBI Taxonomy" id="2820287"/>
    <lineage>
        <taxon>Bacteria</taxon>
        <taxon>Bacillati</taxon>
        <taxon>Actinomycetota</taxon>
        <taxon>Actinomycetes</taxon>
        <taxon>Glycomycetales</taxon>
        <taxon>Glycomycetaceae</taxon>
        <taxon>Glycomyces</taxon>
    </lineage>
</organism>
<accession>A0ABS3U213</accession>
<dbReference type="Proteomes" id="UP000681341">
    <property type="component" value="Unassembled WGS sequence"/>
</dbReference>
<evidence type="ECO:0000256" key="2">
    <source>
        <dbReference type="ARBA" id="ARBA00022448"/>
    </source>
</evidence>
<feature type="transmembrane region" description="Helical" evidence="8">
    <location>
        <begin position="113"/>
        <end position="138"/>
    </location>
</feature>
<dbReference type="InterPro" id="IPR035906">
    <property type="entry name" value="MetI-like_sf"/>
</dbReference>
<evidence type="ECO:0000313" key="11">
    <source>
        <dbReference type="Proteomes" id="UP000681341"/>
    </source>
</evidence>
<dbReference type="Gene3D" id="1.10.3720.10">
    <property type="entry name" value="MetI-like"/>
    <property type="match status" value="1"/>
</dbReference>
<dbReference type="EMBL" id="JAGFNP010000002">
    <property type="protein sequence ID" value="MBO3731793.1"/>
    <property type="molecule type" value="Genomic_DNA"/>
</dbReference>
<evidence type="ECO:0000259" key="9">
    <source>
        <dbReference type="Pfam" id="PF00528"/>
    </source>
</evidence>
<dbReference type="CDD" id="cd06261">
    <property type="entry name" value="TM_PBP2"/>
    <property type="match status" value="1"/>
</dbReference>
<feature type="transmembrane region" description="Helical" evidence="8">
    <location>
        <begin position="82"/>
        <end position="104"/>
    </location>
</feature>
<feature type="transmembrane region" description="Helical" evidence="8">
    <location>
        <begin position="158"/>
        <end position="178"/>
    </location>
</feature>
<evidence type="ECO:0000256" key="7">
    <source>
        <dbReference type="SAM" id="MobiDB-lite"/>
    </source>
</evidence>
<feature type="region of interest" description="Disordered" evidence="7">
    <location>
        <begin position="212"/>
        <end position="250"/>
    </location>
</feature>
<comment type="caution">
    <text evidence="10">The sequence shown here is derived from an EMBL/GenBank/DDBJ whole genome shotgun (WGS) entry which is preliminary data.</text>
</comment>
<dbReference type="Pfam" id="PF00528">
    <property type="entry name" value="BPD_transp_1"/>
    <property type="match status" value="1"/>
</dbReference>
<evidence type="ECO:0000256" key="5">
    <source>
        <dbReference type="ARBA" id="ARBA00022989"/>
    </source>
</evidence>
<proteinExistence type="predicted"/>
<evidence type="ECO:0000256" key="1">
    <source>
        <dbReference type="ARBA" id="ARBA00004651"/>
    </source>
</evidence>
<dbReference type="RefSeq" id="WP_208494546.1">
    <property type="nucleotide sequence ID" value="NZ_JAGFNP010000002.1"/>
</dbReference>
<evidence type="ECO:0000256" key="4">
    <source>
        <dbReference type="ARBA" id="ARBA00022692"/>
    </source>
</evidence>
<reference evidence="10 11" key="1">
    <citation type="submission" date="2021-03" db="EMBL/GenBank/DDBJ databases">
        <title>Glycomyces sp. nov., a novel actinomycete isolated from soil.</title>
        <authorList>
            <person name="Yang X."/>
            <person name="Xu X."/>
        </authorList>
    </citation>
    <scope>NUCLEOTIDE SEQUENCE [LARGE SCALE GENOMIC DNA]</scope>
    <source>
        <strain evidence="10 11">NEAU-S30</strain>
    </source>
</reference>
<evidence type="ECO:0000256" key="6">
    <source>
        <dbReference type="ARBA" id="ARBA00023136"/>
    </source>
</evidence>
<dbReference type="PANTHER" id="PTHR43744:SF12">
    <property type="entry name" value="ABC TRANSPORTER PERMEASE PROTEIN MG189-RELATED"/>
    <property type="match status" value="1"/>
</dbReference>
<comment type="subcellular location">
    <subcellularLocation>
        <location evidence="1">Cell membrane</location>
        <topology evidence="1">Multi-pass membrane protein</topology>
    </subcellularLocation>
</comment>
<feature type="compositionally biased region" description="Basic and acidic residues" evidence="7">
    <location>
        <begin position="219"/>
        <end position="245"/>
    </location>
</feature>
<keyword evidence="6 8" id="KW-0472">Membrane</keyword>
<dbReference type="PANTHER" id="PTHR43744">
    <property type="entry name" value="ABC TRANSPORTER PERMEASE PROTEIN MG189-RELATED-RELATED"/>
    <property type="match status" value="1"/>
</dbReference>
<keyword evidence="2" id="KW-0813">Transport</keyword>
<keyword evidence="11" id="KW-1185">Reference proteome</keyword>
<evidence type="ECO:0000256" key="3">
    <source>
        <dbReference type="ARBA" id="ARBA00022475"/>
    </source>
</evidence>
<sequence length="303" mass="34260">MAATIIKAPAKRMWAYAPMTVLALFFLFPIVFMVAASLKTDHQIFADMNSVKAFLPVGELSLDNYAAVFDRVPFWRFLGNTLFVTFMVTALGLVVNSMCGYALARMRWKGRGLVFGLVIATLVLPFDTTIVPMVYLVANLPWIGFDGPTPVLEFGWLNTYRVQIVPFIVNAFSIFLFAQYFKSLPKGLEEAAAIDGAGWLRTLLAHHRSPLQARVRHRRDPDRGHLPGHLERLPVAAHDRPERRAAPRHGRRPVLLLARHRLGRGDGLHHHDHRADGGRLPRLPARVHPVHRRRRHEGLNSPH</sequence>
<keyword evidence="5 8" id="KW-1133">Transmembrane helix</keyword>
<keyword evidence="4 8" id="KW-0812">Transmembrane</keyword>
<gene>
    <name evidence="10" type="ORF">J5V16_03105</name>
</gene>